<evidence type="ECO:0000313" key="6">
    <source>
        <dbReference type="EMBL" id="KAK2649322.1"/>
    </source>
</evidence>
<dbReference type="PANTHER" id="PTHR10110:SF117">
    <property type="entry name" value="SODIUM_HYDROGEN EXCHANGER 2"/>
    <property type="match status" value="1"/>
</dbReference>
<evidence type="ECO:0000256" key="5">
    <source>
        <dbReference type="SAM" id="Phobius"/>
    </source>
</evidence>
<feature type="transmembrane region" description="Helical" evidence="5">
    <location>
        <begin position="6"/>
        <end position="30"/>
    </location>
</feature>
<evidence type="ECO:0000256" key="1">
    <source>
        <dbReference type="ARBA" id="ARBA00022448"/>
    </source>
</evidence>
<dbReference type="GO" id="GO:0015386">
    <property type="term" value="F:potassium:proton antiporter activity"/>
    <property type="evidence" value="ECO:0007669"/>
    <property type="project" value="TreeGrafter"/>
</dbReference>
<keyword evidence="2" id="KW-0633">Potassium transport</keyword>
<feature type="transmembrane region" description="Helical" evidence="5">
    <location>
        <begin position="83"/>
        <end position="101"/>
    </location>
</feature>
<proteinExistence type="predicted"/>
<keyword evidence="5" id="KW-0812">Transmembrane</keyword>
<dbReference type="Proteomes" id="UP001280121">
    <property type="component" value="Unassembled WGS sequence"/>
</dbReference>
<comment type="caution">
    <text evidence="6">The sequence shown here is derived from an EMBL/GenBank/DDBJ whole genome shotgun (WGS) entry which is preliminary data.</text>
</comment>
<accession>A0AAD9X0N8</accession>
<reference evidence="6" key="1">
    <citation type="journal article" date="2023" name="Plant J.">
        <title>Genome sequences and population genomics provide insights into the demographic history, inbreeding, and mutation load of two 'living fossil' tree species of Dipteronia.</title>
        <authorList>
            <person name="Feng Y."/>
            <person name="Comes H.P."/>
            <person name="Chen J."/>
            <person name="Zhu S."/>
            <person name="Lu R."/>
            <person name="Zhang X."/>
            <person name="Li P."/>
            <person name="Qiu J."/>
            <person name="Olsen K.M."/>
            <person name="Qiu Y."/>
        </authorList>
    </citation>
    <scope>NUCLEOTIDE SEQUENCE</scope>
    <source>
        <strain evidence="6">KIB01</strain>
    </source>
</reference>
<protein>
    <submittedName>
        <fullName evidence="6">Uncharacterized protein</fullName>
    </submittedName>
</protein>
<organism evidence="6 7">
    <name type="scientific">Dipteronia dyeriana</name>
    <dbReference type="NCBI Taxonomy" id="168575"/>
    <lineage>
        <taxon>Eukaryota</taxon>
        <taxon>Viridiplantae</taxon>
        <taxon>Streptophyta</taxon>
        <taxon>Embryophyta</taxon>
        <taxon>Tracheophyta</taxon>
        <taxon>Spermatophyta</taxon>
        <taxon>Magnoliopsida</taxon>
        <taxon>eudicotyledons</taxon>
        <taxon>Gunneridae</taxon>
        <taxon>Pentapetalae</taxon>
        <taxon>rosids</taxon>
        <taxon>malvids</taxon>
        <taxon>Sapindales</taxon>
        <taxon>Sapindaceae</taxon>
        <taxon>Hippocastanoideae</taxon>
        <taxon>Acereae</taxon>
        <taxon>Dipteronia</taxon>
    </lineage>
</organism>
<dbReference type="GO" id="GO:0015385">
    <property type="term" value="F:sodium:proton antiporter activity"/>
    <property type="evidence" value="ECO:0007669"/>
    <property type="project" value="InterPro"/>
</dbReference>
<keyword evidence="5" id="KW-1133">Transmembrane helix</keyword>
<dbReference type="GO" id="GO:0051453">
    <property type="term" value="P:regulation of intracellular pH"/>
    <property type="evidence" value="ECO:0007669"/>
    <property type="project" value="TreeGrafter"/>
</dbReference>
<evidence type="ECO:0000256" key="4">
    <source>
        <dbReference type="ARBA" id="ARBA00023065"/>
    </source>
</evidence>
<dbReference type="InterPro" id="IPR018422">
    <property type="entry name" value="Cation/H_exchanger_CPA1"/>
</dbReference>
<keyword evidence="7" id="KW-1185">Reference proteome</keyword>
<dbReference type="PANTHER" id="PTHR10110">
    <property type="entry name" value="SODIUM/HYDROGEN EXCHANGER"/>
    <property type="match status" value="1"/>
</dbReference>
<evidence type="ECO:0000256" key="3">
    <source>
        <dbReference type="ARBA" id="ARBA00022958"/>
    </source>
</evidence>
<dbReference type="GO" id="GO:0098719">
    <property type="term" value="P:sodium ion import across plasma membrane"/>
    <property type="evidence" value="ECO:0007669"/>
    <property type="project" value="TreeGrafter"/>
</dbReference>
<keyword evidence="3" id="KW-0630">Potassium</keyword>
<keyword evidence="5" id="KW-0472">Membrane</keyword>
<dbReference type="GO" id="GO:0005886">
    <property type="term" value="C:plasma membrane"/>
    <property type="evidence" value="ECO:0007669"/>
    <property type="project" value="TreeGrafter"/>
</dbReference>
<evidence type="ECO:0000313" key="7">
    <source>
        <dbReference type="Proteomes" id="UP001280121"/>
    </source>
</evidence>
<name>A0AAD9X0N8_9ROSI</name>
<dbReference type="EMBL" id="JANJYI010000005">
    <property type="protein sequence ID" value="KAK2649322.1"/>
    <property type="molecule type" value="Genomic_DNA"/>
</dbReference>
<gene>
    <name evidence="6" type="ORF">Ddye_016811</name>
</gene>
<keyword evidence="4" id="KW-0406">Ion transport</keyword>
<keyword evidence="1" id="KW-0813">Transport</keyword>
<evidence type="ECO:0000256" key="2">
    <source>
        <dbReference type="ARBA" id="ARBA00022538"/>
    </source>
</evidence>
<dbReference type="AlphaFoldDB" id="A0AAD9X0N8"/>
<sequence length="164" mass="18855">MVLMAYFSYIIAELCYYSGILTVFFYGIVMSHYNWHNITSKSKVTANPGKSIRVSLILFPYPVYLTLSNLPKKYDKIEFKLQFTIWWAGLISGAVFVTLAYSQVNPRTSFMDVRCISYYCAILDLGLRLFMNWKFSVAFPVVEDKDLNVCRIILDCGSMGLVLD</sequence>